<dbReference type="Gene3D" id="2.30.130.30">
    <property type="entry name" value="Hypothetical protein"/>
    <property type="match status" value="1"/>
</dbReference>
<reference evidence="2 3" key="1">
    <citation type="journal article" date="2015" name="Nature">
        <title>rRNA introns, odd ribosomes, and small enigmatic genomes across a large radiation of phyla.</title>
        <authorList>
            <person name="Brown C.T."/>
            <person name="Hug L.A."/>
            <person name="Thomas B.C."/>
            <person name="Sharon I."/>
            <person name="Castelle C.J."/>
            <person name="Singh A."/>
            <person name="Wilkins M.J."/>
            <person name="Williams K.H."/>
            <person name="Banfield J.F."/>
        </authorList>
    </citation>
    <scope>NUCLEOTIDE SEQUENCE [LARGE SCALE GENOMIC DNA]</scope>
</reference>
<dbReference type="InterPro" id="IPR039440">
    <property type="entry name" value="DUF3850"/>
</dbReference>
<evidence type="ECO:0000313" key="2">
    <source>
        <dbReference type="EMBL" id="KKQ86091.1"/>
    </source>
</evidence>
<dbReference type="Pfam" id="PF12961">
    <property type="entry name" value="DUF3850"/>
    <property type="match status" value="1"/>
</dbReference>
<organism evidence="2 3">
    <name type="scientific">Candidatus Woesebacteria bacterium GW2011_GWB1_38_8</name>
    <dbReference type="NCBI Taxonomy" id="1618570"/>
    <lineage>
        <taxon>Bacteria</taxon>
        <taxon>Candidatus Woeseibacteriota</taxon>
    </lineage>
</organism>
<dbReference type="STRING" id="1618570.UT08_C0002G0113"/>
<feature type="domain" description="DUF3850" evidence="1">
    <location>
        <begin position="13"/>
        <end position="72"/>
    </location>
</feature>
<dbReference type="AlphaFoldDB" id="A0A0G0P9Y0"/>
<accession>A0A0G0P9Y0</accession>
<sequence>MKRVIKTRWIEKKAWPELFKLVKSGEKTFDLRLDDFKCKPGDILVLREWDPKRKGYTGRTLEKKVTFVFKSKEILKFWSEEEIDRYGFQVIAFKDNKKTSV</sequence>
<protein>
    <recommendedName>
        <fullName evidence="1">DUF3850 domain-containing protein</fullName>
    </recommendedName>
</protein>
<dbReference type="SUPFAM" id="SSF88697">
    <property type="entry name" value="PUA domain-like"/>
    <property type="match status" value="1"/>
</dbReference>
<evidence type="ECO:0000313" key="3">
    <source>
        <dbReference type="Proteomes" id="UP000034081"/>
    </source>
</evidence>
<gene>
    <name evidence="2" type="ORF">UT08_C0002G0113</name>
</gene>
<dbReference type="InterPro" id="IPR015947">
    <property type="entry name" value="PUA-like_sf"/>
</dbReference>
<dbReference type="EMBL" id="LBVL01000002">
    <property type="protein sequence ID" value="KKQ86091.1"/>
    <property type="molecule type" value="Genomic_DNA"/>
</dbReference>
<proteinExistence type="predicted"/>
<comment type="caution">
    <text evidence="2">The sequence shown here is derived from an EMBL/GenBank/DDBJ whole genome shotgun (WGS) entry which is preliminary data.</text>
</comment>
<evidence type="ECO:0000259" key="1">
    <source>
        <dbReference type="Pfam" id="PF12961"/>
    </source>
</evidence>
<name>A0A0G0P9Y0_9BACT</name>
<dbReference type="Proteomes" id="UP000034081">
    <property type="component" value="Unassembled WGS sequence"/>
</dbReference>